<dbReference type="Pfam" id="PF17917">
    <property type="entry name" value="RT_RNaseH"/>
    <property type="match status" value="1"/>
</dbReference>
<dbReference type="SUPFAM" id="SSF56672">
    <property type="entry name" value="DNA/RNA polymerases"/>
    <property type="match status" value="1"/>
</dbReference>
<dbReference type="GO" id="GO:0004519">
    <property type="term" value="F:endonuclease activity"/>
    <property type="evidence" value="ECO:0007669"/>
    <property type="project" value="UniProtKB-KW"/>
</dbReference>
<dbReference type="SUPFAM" id="SSF53098">
    <property type="entry name" value="Ribonuclease H-like"/>
    <property type="match status" value="1"/>
</dbReference>
<feature type="domain" description="Integrase catalytic" evidence="8">
    <location>
        <begin position="234"/>
        <end position="321"/>
    </location>
</feature>
<evidence type="ECO:0000256" key="7">
    <source>
        <dbReference type="ARBA" id="ARBA00022918"/>
    </source>
</evidence>
<dbReference type="PANTHER" id="PTHR37984">
    <property type="entry name" value="PROTEIN CBG26694"/>
    <property type="match status" value="1"/>
</dbReference>
<dbReference type="Gene3D" id="3.30.420.10">
    <property type="entry name" value="Ribonuclease H-like superfamily/Ribonuclease H"/>
    <property type="match status" value="1"/>
</dbReference>
<dbReference type="PROSITE" id="PS50994">
    <property type="entry name" value="INTEGRASE"/>
    <property type="match status" value="1"/>
</dbReference>
<dbReference type="InterPro" id="IPR041588">
    <property type="entry name" value="Integrase_H2C2"/>
</dbReference>
<keyword evidence="3" id="KW-0548">Nucleotidyltransferase</keyword>
<evidence type="ECO:0000256" key="6">
    <source>
        <dbReference type="ARBA" id="ARBA00022801"/>
    </source>
</evidence>
<evidence type="ECO:0000313" key="10">
    <source>
        <dbReference type="Proteomes" id="UP000887159"/>
    </source>
</evidence>
<dbReference type="InterPro" id="IPR043502">
    <property type="entry name" value="DNA/RNA_pol_sf"/>
</dbReference>
<gene>
    <name evidence="9" type="ORF">TNCV_1636211</name>
</gene>
<keyword evidence="10" id="KW-1185">Reference proteome</keyword>
<dbReference type="EC" id="2.7.7.49" evidence="1"/>
<dbReference type="Pfam" id="PF17921">
    <property type="entry name" value="Integrase_H2C2"/>
    <property type="match status" value="1"/>
</dbReference>
<keyword evidence="2" id="KW-0808">Transferase</keyword>
<dbReference type="InterPro" id="IPR012337">
    <property type="entry name" value="RNaseH-like_sf"/>
</dbReference>
<evidence type="ECO:0000256" key="5">
    <source>
        <dbReference type="ARBA" id="ARBA00022759"/>
    </source>
</evidence>
<comment type="caution">
    <text evidence="9">The sequence shown here is derived from an EMBL/GenBank/DDBJ whole genome shotgun (WGS) entry which is preliminary data.</text>
</comment>
<dbReference type="AlphaFoldDB" id="A0A8X6RLG6"/>
<dbReference type="Proteomes" id="UP000887159">
    <property type="component" value="Unassembled WGS sequence"/>
</dbReference>
<keyword evidence="4" id="KW-0540">Nuclease</keyword>
<keyword evidence="5" id="KW-0255">Endonuclease</keyword>
<dbReference type="GO" id="GO:0003964">
    <property type="term" value="F:RNA-directed DNA polymerase activity"/>
    <property type="evidence" value="ECO:0007669"/>
    <property type="project" value="UniProtKB-KW"/>
</dbReference>
<protein>
    <recommendedName>
        <fullName evidence="1">RNA-directed DNA polymerase</fullName>
        <ecNumber evidence="1">2.7.7.49</ecNumber>
    </recommendedName>
</protein>
<evidence type="ECO:0000256" key="4">
    <source>
        <dbReference type="ARBA" id="ARBA00022722"/>
    </source>
</evidence>
<dbReference type="InterPro" id="IPR041373">
    <property type="entry name" value="RT_RNaseH"/>
</dbReference>
<organism evidence="9 10">
    <name type="scientific">Trichonephila clavipes</name>
    <name type="common">Golden silk orbweaver</name>
    <name type="synonym">Nephila clavipes</name>
    <dbReference type="NCBI Taxonomy" id="2585209"/>
    <lineage>
        <taxon>Eukaryota</taxon>
        <taxon>Metazoa</taxon>
        <taxon>Ecdysozoa</taxon>
        <taxon>Arthropoda</taxon>
        <taxon>Chelicerata</taxon>
        <taxon>Arachnida</taxon>
        <taxon>Araneae</taxon>
        <taxon>Araneomorphae</taxon>
        <taxon>Entelegynae</taxon>
        <taxon>Araneoidea</taxon>
        <taxon>Nephilidae</taxon>
        <taxon>Trichonephila</taxon>
    </lineage>
</organism>
<keyword evidence="6" id="KW-0378">Hydrolase</keyword>
<dbReference type="InterPro" id="IPR050951">
    <property type="entry name" value="Retrovirus_Pol_polyprotein"/>
</dbReference>
<accession>A0A8X6RLG6</accession>
<dbReference type="GO" id="GO:0016787">
    <property type="term" value="F:hydrolase activity"/>
    <property type="evidence" value="ECO:0007669"/>
    <property type="project" value="UniProtKB-KW"/>
</dbReference>
<dbReference type="CDD" id="cd09274">
    <property type="entry name" value="RNase_HI_RT_Ty3"/>
    <property type="match status" value="1"/>
</dbReference>
<reference evidence="9" key="1">
    <citation type="submission" date="2020-08" db="EMBL/GenBank/DDBJ databases">
        <title>Multicomponent nature underlies the extraordinary mechanical properties of spider dragline silk.</title>
        <authorList>
            <person name="Kono N."/>
            <person name="Nakamura H."/>
            <person name="Mori M."/>
            <person name="Yoshida Y."/>
            <person name="Ohtoshi R."/>
            <person name="Malay A.D."/>
            <person name="Moran D.A.P."/>
            <person name="Tomita M."/>
            <person name="Numata K."/>
            <person name="Arakawa K."/>
        </authorList>
    </citation>
    <scope>NUCLEOTIDE SEQUENCE</scope>
</reference>
<evidence type="ECO:0000313" key="9">
    <source>
        <dbReference type="EMBL" id="GFX94759.1"/>
    </source>
</evidence>
<dbReference type="GO" id="GO:0042575">
    <property type="term" value="C:DNA polymerase complex"/>
    <property type="evidence" value="ECO:0007669"/>
    <property type="project" value="UniProtKB-ARBA"/>
</dbReference>
<dbReference type="FunFam" id="1.10.340.70:FF:000001">
    <property type="entry name" value="Retrovirus-related Pol polyprotein from transposon gypsy-like Protein"/>
    <property type="match status" value="1"/>
</dbReference>
<sequence>MVWVQSYSKNPYMTTSFTLYSTCQKRHQTMKELVLNTSFELDVLAVVEALKKFRIYVLGTSFKIITDCDALVKTLSKKELNPRIARWALYLQEFNYTIEHRTGSKMAHVDALSRPPHCMLIQNSVHLQFLKAQQADDQITTIKTLLETTPHDNYIVKNKILYKTVNGTDLLVVPDEMQANIIKTAHERGHFAVLRTQDLVSKDFYIPRLKDKVEKYIQNCVTCILSNRKRGKQDGSAFTSSAFEDYCKKQNILHISITTGLPRSNGQIEKQNSTIISVLSKLSVDDPEKWYSHVPHLQEILNSTFQRSIKMTPFKLLFGTKMKSCQDIEIVVLLNDEITAQFQEQRDALRQDAKKQIYKVQDENHCTYNLRRRQAHKIQLHDLVAIKRTQFGPGLKLKQKYLGPYKVTKLMHNDTYDVEKCDFVDGPLKTSTCAEFMKL</sequence>
<dbReference type="PANTHER" id="PTHR37984:SF5">
    <property type="entry name" value="PROTEIN NYNRIN-LIKE"/>
    <property type="match status" value="1"/>
</dbReference>
<dbReference type="InterPro" id="IPR001584">
    <property type="entry name" value="Integrase_cat-core"/>
</dbReference>
<dbReference type="EMBL" id="BMAU01021180">
    <property type="protein sequence ID" value="GFX94759.1"/>
    <property type="molecule type" value="Genomic_DNA"/>
</dbReference>
<evidence type="ECO:0000259" key="8">
    <source>
        <dbReference type="PROSITE" id="PS50994"/>
    </source>
</evidence>
<name>A0A8X6RLG6_TRICX</name>
<dbReference type="InterPro" id="IPR036397">
    <property type="entry name" value="RNaseH_sf"/>
</dbReference>
<dbReference type="GO" id="GO:0015074">
    <property type="term" value="P:DNA integration"/>
    <property type="evidence" value="ECO:0007669"/>
    <property type="project" value="InterPro"/>
</dbReference>
<proteinExistence type="predicted"/>
<evidence type="ECO:0000256" key="2">
    <source>
        <dbReference type="ARBA" id="ARBA00022679"/>
    </source>
</evidence>
<evidence type="ECO:0000256" key="1">
    <source>
        <dbReference type="ARBA" id="ARBA00012493"/>
    </source>
</evidence>
<keyword evidence="7" id="KW-0695">RNA-directed DNA polymerase</keyword>
<dbReference type="GO" id="GO:0003676">
    <property type="term" value="F:nucleic acid binding"/>
    <property type="evidence" value="ECO:0007669"/>
    <property type="project" value="InterPro"/>
</dbReference>
<evidence type="ECO:0000256" key="3">
    <source>
        <dbReference type="ARBA" id="ARBA00022695"/>
    </source>
</evidence>